<reference evidence="1 2" key="1">
    <citation type="submission" date="2006-12" db="EMBL/GenBank/DDBJ databases">
        <title>Complete sequence of Chlorobium phaeobacteroides DSM 266.</title>
        <authorList>
            <consortium name="US DOE Joint Genome Institute"/>
            <person name="Copeland A."/>
            <person name="Lucas S."/>
            <person name="Lapidus A."/>
            <person name="Barry K."/>
            <person name="Detter J.C."/>
            <person name="Glavina del Rio T."/>
            <person name="Hammon N."/>
            <person name="Israni S."/>
            <person name="Pitluck S."/>
            <person name="Goltsman E."/>
            <person name="Schmutz J."/>
            <person name="Larimer F."/>
            <person name="Land M."/>
            <person name="Hauser L."/>
            <person name="Mikhailova N."/>
            <person name="Li T."/>
            <person name="Overmann J."/>
            <person name="Bryant D.A."/>
            <person name="Richardson P."/>
        </authorList>
    </citation>
    <scope>NUCLEOTIDE SEQUENCE [LARGE SCALE GENOMIC DNA]</scope>
    <source>
        <strain evidence="1 2">DSM 266</strain>
    </source>
</reference>
<name>A1BGW7_CHLPD</name>
<evidence type="ECO:0008006" key="3">
    <source>
        <dbReference type="Google" id="ProtNLM"/>
    </source>
</evidence>
<dbReference type="HOGENOM" id="CLU_1037054_0_0_10"/>
<sequence>MPGLYHDNKAPDGRVLVSFSRRMAEGFRSERVLFDKIEGLVRFRGNYSATAFRDGYRDGEHALPGQELVILDFDGGYTIGEAMVDFEAFVGAIATTRNHMKEKHGVVAERFRVLLPVNRPVMLDVEGFKLMMTEVMRSYPHADPACKNIDRMYYGCPDAEVLFLEGMRLFAWEPFYRAALIRRAEEERERQRWREREAVPGGGQGKGYETFFRNSFVPGNRNVTLYRLACWMRDEGVPDVADRIGRMNAESGCPVEQYEISGIMRRVL</sequence>
<organism evidence="1 2">
    <name type="scientific">Chlorobium phaeobacteroides (strain DSM 266 / SMG 266 / 2430)</name>
    <dbReference type="NCBI Taxonomy" id="290317"/>
    <lineage>
        <taxon>Bacteria</taxon>
        <taxon>Pseudomonadati</taxon>
        <taxon>Chlorobiota</taxon>
        <taxon>Chlorobiia</taxon>
        <taxon>Chlorobiales</taxon>
        <taxon>Chlorobiaceae</taxon>
        <taxon>Chlorobium/Pelodictyon group</taxon>
        <taxon>Chlorobium</taxon>
    </lineage>
</organism>
<dbReference type="Proteomes" id="UP000008701">
    <property type="component" value="Chromosome"/>
</dbReference>
<dbReference type="OrthoDB" id="5319975at2"/>
<dbReference type="KEGG" id="cph:Cpha266_1623"/>
<gene>
    <name evidence="1" type="ordered locus">Cpha266_1623</name>
</gene>
<evidence type="ECO:0000313" key="2">
    <source>
        <dbReference type="Proteomes" id="UP000008701"/>
    </source>
</evidence>
<dbReference type="AlphaFoldDB" id="A1BGW7"/>
<dbReference type="EMBL" id="CP000492">
    <property type="protein sequence ID" value="ABL65644.1"/>
    <property type="molecule type" value="Genomic_DNA"/>
</dbReference>
<dbReference type="RefSeq" id="WP_011745454.1">
    <property type="nucleotide sequence ID" value="NC_008639.1"/>
</dbReference>
<protein>
    <recommendedName>
        <fullName evidence="3">Primase C-terminal 1 domain-containing protein</fullName>
    </recommendedName>
</protein>
<accession>A1BGW7</accession>
<keyword evidence="2" id="KW-1185">Reference proteome</keyword>
<evidence type="ECO:0000313" key="1">
    <source>
        <dbReference type="EMBL" id="ABL65644.1"/>
    </source>
</evidence>
<proteinExistence type="predicted"/>